<evidence type="ECO:0000256" key="1">
    <source>
        <dbReference type="SAM" id="MobiDB-lite"/>
    </source>
</evidence>
<dbReference type="RefSeq" id="WP_029722735.1">
    <property type="nucleotide sequence ID" value="NZ_JNVU01000039.1"/>
</dbReference>
<dbReference type="STRING" id="28042.GU90_16580"/>
<name>A0A073AU97_9PSEU</name>
<gene>
    <name evidence="2" type="ORF">GU90_16580</name>
</gene>
<dbReference type="Proteomes" id="UP000031419">
    <property type="component" value="Unassembled WGS sequence"/>
</dbReference>
<comment type="caution">
    <text evidence="2">The sequence shown here is derived from an EMBL/GenBank/DDBJ whole genome shotgun (WGS) entry which is preliminary data.</text>
</comment>
<dbReference type="EMBL" id="JNVU01000039">
    <property type="protein sequence ID" value="KEI43368.1"/>
    <property type="molecule type" value="Genomic_DNA"/>
</dbReference>
<sequence>MPDRILGLCWLTLIEGRCQVDAAVAQRVRSSSVQQAEQRLAKVAEESGSYPVSRDLATLTEEGHR</sequence>
<evidence type="ECO:0000313" key="2">
    <source>
        <dbReference type="EMBL" id="KEI43368.1"/>
    </source>
</evidence>
<organism evidence="2 3">
    <name type="scientific">Saccharopolyspora rectivirgula</name>
    <dbReference type="NCBI Taxonomy" id="28042"/>
    <lineage>
        <taxon>Bacteria</taxon>
        <taxon>Bacillati</taxon>
        <taxon>Actinomycetota</taxon>
        <taxon>Actinomycetes</taxon>
        <taxon>Pseudonocardiales</taxon>
        <taxon>Pseudonocardiaceae</taxon>
        <taxon>Saccharopolyspora</taxon>
    </lineage>
</organism>
<keyword evidence="3" id="KW-1185">Reference proteome</keyword>
<dbReference type="AlphaFoldDB" id="A0A073AU97"/>
<accession>A0A073AU97</accession>
<reference evidence="2 3" key="1">
    <citation type="submission" date="2014-06" db="EMBL/GenBank/DDBJ databases">
        <title>Saccharopolyspora rectivirgula DSM-43113 Genome sequencing.</title>
        <authorList>
            <person name="Barrera C."/>
            <person name="Millon L."/>
            <person name="Rognon B."/>
            <person name="Zaugg C."/>
            <person name="Monod M."/>
        </authorList>
    </citation>
    <scope>NUCLEOTIDE SEQUENCE [LARGE SCALE GENOMIC DNA]</scope>
    <source>
        <strain evidence="2 3">DSM 43113</strain>
    </source>
</reference>
<protein>
    <submittedName>
        <fullName evidence="2">Uncharacterized protein</fullName>
    </submittedName>
</protein>
<feature type="region of interest" description="Disordered" evidence="1">
    <location>
        <begin position="44"/>
        <end position="65"/>
    </location>
</feature>
<proteinExistence type="predicted"/>
<evidence type="ECO:0000313" key="3">
    <source>
        <dbReference type="Proteomes" id="UP000031419"/>
    </source>
</evidence>